<gene>
    <name evidence="5" type="ORF">MUN78_15790</name>
</gene>
<keyword evidence="1 3" id="KW-0560">Oxidoreductase</keyword>
<accession>A0ABY4FLG8</accession>
<dbReference type="InterPro" id="IPR016163">
    <property type="entry name" value="Ald_DH_C"/>
</dbReference>
<dbReference type="InterPro" id="IPR016160">
    <property type="entry name" value="Ald_DH_CS_CYS"/>
</dbReference>
<organism evidence="5 6">
    <name type="scientific">Leucobacter allii</name>
    <dbReference type="NCBI Taxonomy" id="2932247"/>
    <lineage>
        <taxon>Bacteria</taxon>
        <taxon>Bacillati</taxon>
        <taxon>Actinomycetota</taxon>
        <taxon>Actinomycetes</taxon>
        <taxon>Micrococcales</taxon>
        <taxon>Microbacteriaceae</taxon>
        <taxon>Leucobacter</taxon>
    </lineage>
</organism>
<dbReference type="InterPro" id="IPR015590">
    <property type="entry name" value="Aldehyde_DH_dom"/>
</dbReference>
<evidence type="ECO:0000313" key="6">
    <source>
        <dbReference type="Proteomes" id="UP000831786"/>
    </source>
</evidence>
<evidence type="ECO:0000259" key="4">
    <source>
        <dbReference type="Pfam" id="PF00171"/>
    </source>
</evidence>
<dbReference type="InterPro" id="IPR029510">
    <property type="entry name" value="Ald_DH_CS_GLU"/>
</dbReference>
<evidence type="ECO:0000256" key="2">
    <source>
        <dbReference type="PROSITE-ProRule" id="PRU10007"/>
    </source>
</evidence>
<reference evidence="5 6" key="1">
    <citation type="submission" date="2022-04" db="EMBL/GenBank/DDBJ databases">
        <title>Leucobacter sp. isolated from rhizosphere of garlic.</title>
        <authorList>
            <person name="Won M."/>
            <person name="Lee C.-M."/>
            <person name="Woen H.-Y."/>
            <person name="Kwon S.-W."/>
        </authorList>
    </citation>
    <scope>NUCLEOTIDE SEQUENCE [LARGE SCALE GENOMIC DNA]</scope>
    <source>
        <strain evidence="5 6">H21R-40</strain>
    </source>
</reference>
<dbReference type="Gene3D" id="3.40.605.10">
    <property type="entry name" value="Aldehyde Dehydrogenase, Chain A, domain 1"/>
    <property type="match status" value="1"/>
</dbReference>
<dbReference type="PANTHER" id="PTHR11699">
    <property type="entry name" value="ALDEHYDE DEHYDROGENASE-RELATED"/>
    <property type="match status" value="1"/>
</dbReference>
<dbReference type="Gene3D" id="3.40.309.10">
    <property type="entry name" value="Aldehyde Dehydrogenase, Chain A, domain 2"/>
    <property type="match status" value="1"/>
</dbReference>
<dbReference type="InterPro" id="IPR016161">
    <property type="entry name" value="Ald_DH/histidinol_DH"/>
</dbReference>
<dbReference type="PROSITE" id="PS00070">
    <property type="entry name" value="ALDEHYDE_DEHYDR_CYS"/>
    <property type="match status" value="1"/>
</dbReference>
<sequence length="482" mass="49872">MHDESAAGRWYARLGALLAEHGLDAIPPGRPAGRVTVPWRTEWGFDHAVATPAEADAAVAAAHAAFGAWRRDEAARRAALVAAAEVLERHAEDFLHLICFENGKLRSAADMEVRASVAALRHFAELEIPAQTLRDDAHGELRLVREPLGVVVAITPANMPLLMLVNKLAVAVLLGNTVVSKPSPETPLTALLLERVLAPVLPVGVFRVVAGDAAIGRRLVEHPRTALITLTGSRAAGKAVMAAAAGALKRVQLELGGNDPAIVLPDADVAEIAPQIFRSAFASSGQACVATKRVYAPEGLAAPLAAALADLATAARVGTPFDDDATHPALTAPAQYERVRALIAEADAGTGELVAGAAAAAPGSGQFIPPTLVIGAAEGTALVDDEQFGPILPLVAYDDLDAVVDRVNDGPFGLGATVWGSDAARARAVAERLDVGMAWVNRTPMPDPAVPFGGMRESGIGREGGAAGLDAFCELKTIGTAR</sequence>
<feature type="domain" description="Aldehyde dehydrogenase" evidence="4">
    <location>
        <begin position="38"/>
        <end position="478"/>
    </location>
</feature>
<comment type="similarity">
    <text evidence="3">Belongs to the aldehyde dehydrogenase family.</text>
</comment>
<dbReference type="Proteomes" id="UP000831786">
    <property type="component" value="Chromosome"/>
</dbReference>
<evidence type="ECO:0000313" key="5">
    <source>
        <dbReference type="EMBL" id="UOQ57096.1"/>
    </source>
</evidence>
<dbReference type="InterPro" id="IPR016162">
    <property type="entry name" value="Ald_DH_N"/>
</dbReference>
<dbReference type="SUPFAM" id="SSF53720">
    <property type="entry name" value="ALDH-like"/>
    <property type="match status" value="1"/>
</dbReference>
<feature type="active site" evidence="2">
    <location>
        <position position="254"/>
    </location>
</feature>
<protein>
    <submittedName>
        <fullName evidence="5">Aldehyde dehydrogenase family protein</fullName>
    </submittedName>
</protein>
<dbReference type="PROSITE" id="PS00687">
    <property type="entry name" value="ALDEHYDE_DEHYDR_GLU"/>
    <property type="match status" value="1"/>
</dbReference>
<proteinExistence type="inferred from homology"/>
<evidence type="ECO:0000256" key="1">
    <source>
        <dbReference type="ARBA" id="ARBA00023002"/>
    </source>
</evidence>
<evidence type="ECO:0000256" key="3">
    <source>
        <dbReference type="RuleBase" id="RU003345"/>
    </source>
</evidence>
<dbReference type="RefSeq" id="WP_244727688.1">
    <property type="nucleotide sequence ID" value="NZ_CP095045.1"/>
</dbReference>
<dbReference type="EMBL" id="CP095045">
    <property type="protein sequence ID" value="UOQ57096.1"/>
    <property type="molecule type" value="Genomic_DNA"/>
</dbReference>
<keyword evidence="6" id="KW-1185">Reference proteome</keyword>
<name>A0ABY4FLG8_9MICO</name>
<dbReference type="Pfam" id="PF00171">
    <property type="entry name" value="Aldedh"/>
    <property type="match status" value="1"/>
</dbReference>